<dbReference type="Pfam" id="PF00126">
    <property type="entry name" value="HTH_1"/>
    <property type="match status" value="1"/>
</dbReference>
<protein>
    <submittedName>
        <fullName evidence="6">LysR family transcriptional regulator</fullName>
    </submittedName>
</protein>
<dbReference type="InterPro" id="IPR005119">
    <property type="entry name" value="LysR_subst-bd"/>
</dbReference>
<dbReference type="InterPro" id="IPR036390">
    <property type="entry name" value="WH_DNA-bd_sf"/>
</dbReference>
<dbReference type="PANTHER" id="PTHR30346">
    <property type="entry name" value="TRANSCRIPTIONAL DUAL REGULATOR HCAR-RELATED"/>
    <property type="match status" value="1"/>
</dbReference>
<name>A0A7X9ZZ30_9BURK</name>
<dbReference type="InterPro" id="IPR036388">
    <property type="entry name" value="WH-like_DNA-bd_sf"/>
</dbReference>
<dbReference type="GO" id="GO:0003700">
    <property type="term" value="F:DNA-binding transcription factor activity"/>
    <property type="evidence" value="ECO:0007669"/>
    <property type="project" value="InterPro"/>
</dbReference>
<dbReference type="SUPFAM" id="SSF53850">
    <property type="entry name" value="Periplasmic binding protein-like II"/>
    <property type="match status" value="1"/>
</dbReference>
<keyword evidence="2" id="KW-0805">Transcription regulation</keyword>
<accession>A0A7X9ZZ30</accession>
<organism evidence="6 7">
    <name type="scientific">Paraburkholderia antibiotica</name>
    <dbReference type="NCBI Taxonomy" id="2728839"/>
    <lineage>
        <taxon>Bacteria</taxon>
        <taxon>Pseudomonadati</taxon>
        <taxon>Pseudomonadota</taxon>
        <taxon>Betaproteobacteria</taxon>
        <taxon>Burkholderiales</taxon>
        <taxon>Burkholderiaceae</taxon>
        <taxon>Paraburkholderia</taxon>
    </lineage>
</organism>
<dbReference type="SUPFAM" id="SSF46785">
    <property type="entry name" value="Winged helix' DNA-binding domain"/>
    <property type="match status" value="1"/>
</dbReference>
<evidence type="ECO:0000313" key="6">
    <source>
        <dbReference type="EMBL" id="NML32335.1"/>
    </source>
</evidence>
<dbReference type="PRINTS" id="PR00039">
    <property type="entry name" value="HTHLYSR"/>
</dbReference>
<dbReference type="PROSITE" id="PS50931">
    <property type="entry name" value="HTH_LYSR"/>
    <property type="match status" value="1"/>
</dbReference>
<dbReference type="InterPro" id="IPR000847">
    <property type="entry name" value="LysR_HTH_N"/>
</dbReference>
<comment type="similarity">
    <text evidence="1">Belongs to the LysR transcriptional regulatory family.</text>
</comment>
<dbReference type="FunFam" id="1.10.10.10:FF:000001">
    <property type="entry name" value="LysR family transcriptional regulator"/>
    <property type="match status" value="1"/>
</dbReference>
<dbReference type="Gene3D" id="1.10.10.10">
    <property type="entry name" value="Winged helix-like DNA-binding domain superfamily/Winged helix DNA-binding domain"/>
    <property type="match status" value="1"/>
</dbReference>
<comment type="caution">
    <text evidence="6">The sequence shown here is derived from an EMBL/GenBank/DDBJ whole genome shotgun (WGS) entry which is preliminary data.</text>
</comment>
<dbReference type="EMBL" id="JABBFZ010000008">
    <property type="protein sequence ID" value="NML32335.1"/>
    <property type="molecule type" value="Genomic_DNA"/>
</dbReference>
<keyword evidence="4" id="KW-0804">Transcription</keyword>
<evidence type="ECO:0000256" key="2">
    <source>
        <dbReference type="ARBA" id="ARBA00023015"/>
    </source>
</evidence>
<keyword evidence="3" id="KW-0238">DNA-binding</keyword>
<evidence type="ECO:0000256" key="4">
    <source>
        <dbReference type="ARBA" id="ARBA00023163"/>
    </source>
</evidence>
<sequence length="296" mass="33365">MELRHFRYFTALAEELHFGRAAERLHIEQSPLSRAIKELESDLGVQLFERNRHRTRLTWAGQVFLKDIQRIDIALEQAKTNVRAAASGFRGILRIALSDGVAPQRMGALLALCRKEEPEVDIRLFEVSLAQQLKGLRQDLYDAGFSRSNSTGEGIIANALWDDPLMIVIPARHPLLFRKLIPLTEALTYPLILYRPEAYEGFHGQLDRLLQSTAIQPNVATRVTTFNSMLAFVSGGYGLGFSSEPLITAFNYPEVVPRALADESARMTTYFLRPAEQASPELERFMARAYDITSNA</sequence>
<keyword evidence="7" id="KW-1185">Reference proteome</keyword>
<dbReference type="GO" id="GO:0003677">
    <property type="term" value="F:DNA binding"/>
    <property type="evidence" value="ECO:0007669"/>
    <property type="project" value="UniProtKB-KW"/>
</dbReference>
<feature type="domain" description="HTH lysR-type" evidence="5">
    <location>
        <begin position="1"/>
        <end position="58"/>
    </location>
</feature>
<dbReference type="Gene3D" id="3.40.190.10">
    <property type="entry name" value="Periplasmic binding protein-like II"/>
    <property type="match status" value="2"/>
</dbReference>
<reference evidence="6 7" key="1">
    <citation type="submission" date="2020-04" db="EMBL/GenBank/DDBJ databases">
        <title>Paraburkholderia sp. G-4-1-8 isolated from soil.</title>
        <authorList>
            <person name="Dahal R.H."/>
        </authorList>
    </citation>
    <scope>NUCLEOTIDE SEQUENCE [LARGE SCALE GENOMIC DNA]</scope>
    <source>
        <strain evidence="6 7">G-4-1-8</strain>
    </source>
</reference>
<evidence type="ECO:0000259" key="5">
    <source>
        <dbReference type="PROSITE" id="PS50931"/>
    </source>
</evidence>
<evidence type="ECO:0000256" key="1">
    <source>
        <dbReference type="ARBA" id="ARBA00009437"/>
    </source>
</evidence>
<dbReference type="AlphaFoldDB" id="A0A7X9ZZ30"/>
<evidence type="ECO:0000313" key="7">
    <source>
        <dbReference type="Proteomes" id="UP000583127"/>
    </source>
</evidence>
<gene>
    <name evidence="6" type="ORF">HHL14_16010</name>
</gene>
<dbReference type="GO" id="GO:0032993">
    <property type="term" value="C:protein-DNA complex"/>
    <property type="evidence" value="ECO:0007669"/>
    <property type="project" value="TreeGrafter"/>
</dbReference>
<dbReference type="CDD" id="cd08414">
    <property type="entry name" value="PBP2_LTTR_aromatics_like"/>
    <property type="match status" value="1"/>
</dbReference>
<evidence type="ECO:0000256" key="3">
    <source>
        <dbReference type="ARBA" id="ARBA00023125"/>
    </source>
</evidence>
<dbReference type="RefSeq" id="WP_169498582.1">
    <property type="nucleotide sequence ID" value="NZ_JABBFZ010000008.1"/>
</dbReference>
<dbReference type="Proteomes" id="UP000583127">
    <property type="component" value="Unassembled WGS sequence"/>
</dbReference>
<dbReference type="PANTHER" id="PTHR30346:SF0">
    <property type="entry name" value="HCA OPERON TRANSCRIPTIONAL ACTIVATOR HCAR"/>
    <property type="match status" value="1"/>
</dbReference>
<dbReference type="Pfam" id="PF03466">
    <property type="entry name" value="LysR_substrate"/>
    <property type="match status" value="1"/>
</dbReference>
<proteinExistence type="inferred from homology"/>